<reference evidence="1 2" key="1">
    <citation type="submission" date="2024-01" db="EMBL/GenBank/DDBJ databases">
        <title>Genomic insights into the taxonomy and metabolism of the cyanobacterium Pannus brasiliensis CCIBt3594.</title>
        <authorList>
            <person name="Machado M."/>
            <person name="Botero N.B."/>
            <person name="Andreote A.P.D."/>
            <person name="Feitosa A.M.T."/>
            <person name="Popin R."/>
            <person name="Sivonen K."/>
            <person name="Fiore M.F."/>
        </authorList>
    </citation>
    <scope>NUCLEOTIDE SEQUENCE [LARGE SCALE GENOMIC DNA]</scope>
    <source>
        <strain evidence="1 2">CCIBt3594</strain>
    </source>
</reference>
<dbReference type="AlphaFoldDB" id="A0AAW9R1G7"/>
<dbReference type="EMBL" id="JBAFSM010000091">
    <property type="protein sequence ID" value="MEG3440331.1"/>
    <property type="molecule type" value="Genomic_DNA"/>
</dbReference>
<evidence type="ECO:0000313" key="2">
    <source>
        <dbReference type="Proteomes" id="UP001328733"/>
    </source>
</evidence>
<accession>A0AAW9R1G7</accession>
<name>A0AAW9R1G7_9CHRO</name>
<keyword evidence="2" id="KW-1185">Reference proteome</keyword>
<sequence length="67" mass="7153">MANITVTNLQPTEFEFAELSDLELEAVVGGKNGFLNIGNWGPSVDRAVRRNVPGGWIGVARGVVSLL</sequence>
<organism evidence="1 2">
    <name type="scientific">Pannus brasiliensis CCIBt3594</name>
    <dbReference type="NCBI Taxonomy" id="1427578"/>
    <lineage>
        <taxon>Bacteria</taxon>
        <taxon>Bacillati</taxon>
        <taxon>Cyanobacteriota</taxon>
        <taxon>Cyanophyceae</taxon>
        <taxon>Oscillatoriophycideae</taxon>
        <taxon>Chroococcales</taxon>
        <taxon>Microcystaceae</taxon>
        <taxon>Pannus</taxon>
    </lineage>
</organism>
<gene>
    <name evidence="1" type="ORF">V0288_24605</name>
</gene>
<comment type="caution">
    <text evidence="1">The sequence shown here is derived from an EMBL/GenBank/DDBJ whole genome shotgun (WGS) entry which is preliminary data.</text>
</comment>
<dbReference type="Proteomes" id="UP001328733">
    <property type="component" value="Unassembled WGS sequence"/>
</dbReference>
<protein>
    <recommendedName>
        <fullName evidence="3">Bacteriocin</fullName>
    </recommendedName>
</protein>
<evidence type="ECO:0008006" key="3">
    <source>
        <dbReference type="Google" id="ProtNLM"/>
    </source>
</evidence>
<evidence type="ECO:0000313" key="1">
    <source>
        <dbReference type="EMBL" id="MEG3440331.1"/>
    </source>
</evidence>
<dbReference type="RefSeq" id="WP_332867798.1">
    <property type="nucleotide sequence ID" value="NZ_JBAFSM010000091.1"/>
</dbReference>
<proteinExistence type="predicted"/>